<accession>A0A563DI55</accession>
<dbReference type="EMBL" id="SELH01000013">
    <property type="protein sequence ID" value="TWP29701.1"/>
    <property type="molecule type" value="Genomic_DNA"/>
</dbReference>
<keyword evidence="1" id="KW-1133">Transmembrane helix</keyword>
<keyword evidence="1" id="KW-0406">Ion transport</keyword>
<dbReference type="Proteomes" id="UP000319499">
    <property type="component" value="Unassembled WGS sequence"/>
</dbReference>
<comment type="similarity">
    <text evidence="1">Belongs to the glutamate:Na(+) symporter (ESS) (TC 2.A.27) family.</text>
</comment>
<dbReference type="NCBIfam" id="TIGR00210">
    <property type="entry name" value="gltS"/>
    <property type="match status" value="1"/>
</dbReference>
<sequence length="412" mass="44108">MGNFELNSYFTLIIASMVLLIGNFMTKKISFLKKFNIPIPVAGGLLVAFLLTVLHYTSNVSITIDTSLQEGLMLMFFASIGLGADFSRLKEGGKPFLVLTIVVAVFILLQDLVGVSIASLLGVDPRLGLVAGSITLTGGHGTAAGWGATLENLGVSGATTLGIACATFGLVLGGLIGGGLAERLIKTKKLIPLKKDHISDDGKEAITVDTTFEHPETPRLITVNSTLEAITMFAICIGFAFLMSQFMIKNYPDFFIKIPNFVWALGCGVIVRNILSHLFKVDVFDRCIDVIGNVSLSLFLAMALVSLKLWELIDLAIPILIILGAQTLLMITYAYFVTFRALGKDYDAAVIAAGHCGFGMGATPTAVANMQAITSKYMNSHKAFLIVPLVGAFFVDLINASVISSFVSFLSR</sequence>
<proteinExistence type="inferred from homology"/>
<keyword evidence="1" id="KW-0769">Symport</keyword>
<dbReference type="GO" id="GO:0005886">
    <property type="term" value="C:plasma membrane"/>
    <property type="evidence" value="ECO:0007669"/>
    <property type="project" value="UniProtKB-SubCell"/>
</dbReference>
<feature type="transmembrane region" description="Helical" evidence="1">
    <location>
        <begin position="254"/>
        <end position="275"/>
    </location>
</feature>
<dbReference type="GO" id="GO:0015501">
    <property type="term" value="F:glutamate:sodium symporter activity"/>
    <property type="evidence" value="ECO:0007669"/>
    <property type="project" value="UniProtKB-UniRule"/>
</dbReference>
<dbReference type="AlphaFoldDB" id="A0A563DI55"/>
<dbReference type="PANTHER" id="PTHR36178:SF1">
    <property type="entry name" value="SODIUM_GLUTAMATE SYMPORTER"/>
    <property type="match status" value="1"/>
</dbReference>
<comment type="caution">
    <text evidence="3">The sequence shown here is derived from an EMBL/GenBank/DDBJ whole genome shotgun (WGS) entry which is preliminary data.</text>
</comment>
<feature type="transmembrane region" description="Helical" evidence="1">
    <location>
        <begin position="96"/>
        <end position="121"/>
    </location>
</feature>
<feature type="transmembrane region" description="Helical" evidence="1">
    <location>
        <begin position="229"/>
        <end position="248"/>
    </location>
</feature>
<feature type="transmembrane region" description="Helical" evidence="1">
    <location>
        <begin position="37"/>
        <end position="56"/>
    </location>
</feature>
<evidence type="ECO:0000256" key="1">
    <source>
        <dbReference type="HAMAP-Rule" id="MF_02062"/>
    </source>
</evidence>
<keyword evidence="1" id="KW-1003">Cell membrane</keyword>
<feature type="transmembrane region" description="Helical" evidence="1">
    <location>
        <begin position="383"/>
        <end position="410"/>
    </location>
</feature>
<comment type="function">
    <text evidence="1">Catalyzes the sodium-dependent transport of glutamate.</text>
</comment>
<keyword evidence="1" id="KW-0029">Amino-acid transport</keyword>
<dbReference type="InterPro" id="IPR004445">
    <property type="entry name" value="GltS"/>
</dbReference>
<reference evidence="3 4" key="1">
    <citation type="submission" date="2019-02" db="EMBL/GenBank/DDBJ databases">
        <title>Apibacter muscae sp. nov.: a novel member of the house fly microbiota.</title>
        <authorList>
            <person name="Park R."/>
        </authorList>
    </citation>
    <scope>NUCLEOTIDE SEQUENCE [LARGE SCALE GENOMIC DNA]</scope>
    <source>
        <strain evidence="3 4">AL1</strain>
    </source>
</reference>
<keyword evidence="1" id="KW-0472">Membrane</keyword>
<keyword evidence="1" id="KW-0739">Sodium transport</keyword>
<evidence type="ECO:0000256" key="2">
    <source>
        <dbReference type="NCBIfam" id="TIGR00210"/>
    </source>
</evidence>
<keyword evidence="1" id="KW-0813">Transport</keyword>
<feature type="transmembrane region" description="Helical" evidence="1">
    <location>
        <begin position="6"/>
        <end position="25"/>
    </location>
</feature>
<dbReference type="HAMAP" id="MF_02062">
    <property type="entry name" value="GltS"/>
    <property type="match status" value="1"/>
</dbReference>
<feature type="transmembrane region" description="Helical" evidence="1">
    <location>
        <begin position="287"/>
        <end position="309"/>
    </location>
</feature>
<evidence type="ECO:0000313" key="3">
    <source>
        <dbReference type="EMBL" id="TWP29701.1"/>
    </source>
</evidence>
<feature type="transmembrane region" description="Helical" evidence="1">
    <location>
        <begin position="315"/>
        <end position="336"/>
    </location>
</feature>
<dbReference type="Pfam" id="PF03616">
    <property type="entry name" value="Glt_symporter"/>
    <property type="match status" value="1"/>
</dbReference>
<gene>
    <name evidence="3" type="primary">gltS</name>
    <name evidence="3" type="ORF">ETU09_01615</name>
</gene>
<comment type="subcellular location">
    <subcellularLocation>
        <location evidence="1">Cell membrane</location>
        <topology evidence="1">Multi-pass membrane protein</topology>
    </subcellularLocation>
</comment>
<organism evidence="3 4">
    <name type="scientific">Apibacter muscae</name>
    <dbReference type="NCBI Taxonomy" id="2509004"/>
    <lineage>
        <taxon>Bacteria</taxon>
        <taxon>Pseudomonadati</taxon>
        <taxon>Bacteroidota</taxon>
        <taxon>Flavobacteriia</taxon>
        <taxon>Flavobacteriales</taxon>
        <taxon>Weeksellaceae</taxon>
        <taxon>Apibacter</taxon>
    </lineage>
</organism>
<protein>
    <recommendedName>
        <fullName evidence="1 2">Sodium/glutamate symporter</fullName>
    </recommendedName>
</protein>
<keyword evidence="4" id="KW-1185">Reference proteome</keyword>
<dbReference type="PANTHER" id="PTHR36178">
    <property type="entry name" value="SLR0625 PROTEIN"/>
    <property type="match status" value="1"/>
</dbReference>
<dbReference type="GO" id="GO:0015813">
    <property type="term" value="P:L-glutamate transmembrane transport"/>
    <property type="evidence" value="ECO:0007669"/>
    <property type="project" value="UniProtKB-UniRule"/>
</dbReference>
<dbReference type="OrthoDB" id="4921038at2"/>
<feature type="transmembrane region" description="Helical" evidence="1">
    <location>
        <begin position="68"/>
        <end position="84"/>
    </location>
</feature>
<evidence type="ECO:0000313" key="4">
    <source>
        <dbReference type="Proteomes" id="UP000319499"/>
    </source>
</evidence>
<name>A0A563DI55_9FLAO</name>
<keyword evidence="1" id="KW-0812">Transmembrane</keyword>
<feature type="transmembrane region" description="Helical" evidence="1">
    <location>
        <begin position="161"/>
        <end position="181"/>
    </location>
</feature>
<dbReference type="RefSeq" id="WP_146291449.1">
    <property type="nucleotide sequence ID" value="NZ_SELH01000013.1"/>
</dbReference>
<keyword evidence="1" id="KW-0915">Sodium</keyword>